<evidence type="ECO:0000256" key="1">
    <source>
        <dbReference type="SAM" id="Phobius"/>
    </source>
</evidence>
<organism evidence="2 3">
    <name type="scientific">Decorospora gaudefroyi</name>
    <dbReference type="NCBI Taxonomy" id="184978"/>
    <lineage>
        <taxon>Eukaryota</taxon>
        <taxon>Fungi</taxon>
        <taxon>Dikarya</taxon>
        <taxon>Ascomycota</taxon>
        <taxon>Pezizomycotina</taxon>
        <taxon>Dothideomycetes</taxon>
        <taxon>Pleosporomycetidae</taxon>
        <taxon>Pleosporales</taxon>
        <taxon>Pleosporineae</taxon>
        <taxon>Pleosporaceae</taxon>
        <taxon>Decorospora</taxon>
    </lineage>
</organism>
<keyword evidence="1" id="KW-1133">Transmembrane helix</keyword>
<reference evidence="2" key="1">
    <citation type="submission" date="2020-01" db="EMBL/GenBank/DDBJ databases">
        <authorList>
            <consortium name="DOE Joint Genome Institute"/>
            <person name="Haridas S."/>
            <person name="Albert R."/>
            <person name="Binder M."/>
            <person name="Bloem J."/>
            <person name="Labutti K."/>
            <person name="Salamov A."/>
            <person name="Andreopoulos B."/>
            <person name="Baker S.E."/>
            <person name="Barry K."/>
            <person name="Bills G."/>
            <person name="Bluhm B.H."/>
            <person name="Cannon C."/>
            <person name="Castanera R."/>
            <person name="Culley D.E."/>
            <person name="Daum C."/>
            <person name="Ezra D."/>
            <person name="Gonzalez J.B."/>
            <person name="Henrissat B."/>
            <person name="Kuo A."/>
            <person name="Liang C."/>
            <person name="Lipzen A."/>
            <person name="Lutzoni F."/>
            <person name="Magnuson J."/>
            <person name="Mondo S."/>
            <person name="Nolan M."/>
            <person name="Ohm R."/>
            <person name="Pangilinan J."/>
            <person name="Park H.-J."/>
            <person name="Ramirez L."/>
            <person name="Alfaro M."/>
            <person name="Sun H."/>
            <person name="Tritt A."/>
            <person name="Yoshinaga Y."/>
            <person name="Zwiers L.-H."/>
            <person name="Turgeon B.G."/>
            <person name="Goodwin S.B."/>
            <person name="Spatafora J.W."/>
            <person name="Crous P.W."/>
            <person name="Grigoriev I.V."/>
        </authorList>
    </citation>
    <scope>NUCLEOTIDE SEQUENCE</scope>
    <source>
        <strain evidence="2">P77</strain>
    </source>
</reference>
<dbReference type="EMBL" id="ML975540">
    <property type="protein sequence ID" value="KAF1828491.1"/>
    <property type="molecule type" value="Genomic_DNA"/>
</dbReference>
<sequence>MSVQVTTACWKTFACCAHPAALMHHTWLGFTGNDSENGLLQEVFTVLICLGMCCVLIVLLLLQYD</sequence>
<feature type="transmembrane region" description="Helical" evidence="1">
    <location>
        <begin position="43"/>
        <end position="62"/>
    </location>
</feature>
<proteinExistence type="predicted"/>
<keyword evidence="1" id="KW-0472">Membrane</keyword>
<evidence type="ECO:0000313" key="3">
    <source>
        <dbReference type="Proteomes" id="UP000800040"/>
    </source>
</evidence>
<name>A0A6A5JX36_9PLEO</name>
<dbReference type="AlphaFoldDB" id="A0A6A5JX36"/>
<keyword evidence="1" id="KW-0812">Transmembrane</keyword>
<gene>
    <name evidence="2" type="ORF">BDW02DRAFT_227383</name>
</gene>
<protein>
    <submittedName>
        <fullName evidence="2">Uncharacterized protein</fullName>
    </submittedName>
</protein>
<dbReference type="Proteomes" id="UP000800040">
    <property type="component" value="Unassembled WGS sequence"/>
</dbReference>
<keyword evidence="3" id="KW-1185">Reference proteome</keyword>
<accession>A0A6A5JX36</accession>
<evidence type="ECO:0000313" key="2">
    <source>
        <dbReference type="EMBL" id="KAF1828491.1"/>
    </source>
</evidence>